<evidence type="ECO:0000256" key="4">
    <source>
        <dbReference type="ARBA" id="ARBA00023263"/>
    </source>
</evidence>
<name>A0A1S1HSP9_PROST</name>
<evidence type="ECO:0000256" key="3">
    <source>
        <dbReference type="ARBA" id="ARBA00022729"/>
    </source>
</evidence>
<keyword evidence="4" id="KW-0281">Fimbrium</keyword>
<evidence type="ECO:0000313" key="5">
    <source>
        <dbReference type="EMBL" id="EMJ5135915.1"/>
    </source>
</evidence>
<dbReference type="GeneID" id="92277177"/>
<evidence type="ECO:0000313" key="7">
    <source>
        <dbReference type="Proteomes" id="UP000179588"/>
    </source>
</evidence>
<sequence>MKNLLIIAILFYHIFNMQAFSAVNWGEATVKGEILASGCSMQLTSKNQIIEFGDYPLSRAEEKKITKPFNIILKNCQLSNSYYENEKSPIRVKFSGSVTNNFNGFKFNNADGLSIYILNGKDVVKPNEYYPIYDLKRTSGKTKSINEQQLNFLSEIVVDERLRPQVGEFSSIITFDIDYY</sequence>
<dbReference type="EMBL" id="ABMABF030000014">
    <property type="protein sequence ID" value="EMJ5135915.1"/>
    <property type="molecule type" value="Genomic_DNA"/>
</dbReference>
<proteinExistence type="inferred from homology"/>
<dbReference type="EMBL" id="LVIE01000068">
    <property type="protein sequence ID" value="OHT25108.1"/>
    <property type="molecule type" value="Genomic_DNA"/>
</dbReference>
<gene>
    <name evidence="6" type="ORF">A3Q29_15240</name>
    <name evidence="5" type="ORF">RG298_003688</name>
</gene>
<comment type="subcellular location">
    <subcellularLocation>
        <location evidence="1">Fimbrium</location>
    </subcellularLocation>
</comment>
<keyword evidence="3" id="KW-0732">Signal</keyword>
<dbReference type="Proteomes" id="UP000179588">
    <property type="component" value="Unassembled WGS sequence"/>
</dbReference>
<dbReference type="InterPro" id="IPR050263">
    <property type="entry name" value="Bact_Fimbrial_Adh_Pro"/>
</dbReference>
<reference evidence="6 7" key="1">
    <citation type="submission" date="2016-03" db="EMBL/GenBank/DDBJ databases">
        <title>Genome sequence of Providencia stuartii strain, isolated from the salivary glands of larval Lucilia sericata.</title>
        <authorList>
            <person name="Yuan Y."/>
            <person name="Zhang Y."/>
            <person name="Fu S."/>
            <person name="Crippen T.L."/>
            <person name="Visi D."/>
            <person name="Benbow M.E."/>
            <person name="Allen M."/>
            <person name="Tomberlin J.K."/>
            <person name="Sze S.-H."/>
            <person name="Tarone A.M."/>
        </authorList>
    </citation>
    <scope>NUCLEOTIDE SEQUENCE [LARGE SCALE GENOMIC DNA]</scope>
    <source>
        <strain evidence="6 7">Crippen</strain>
    </source>
</reference>
<dbReference type="PANTHER" id="PTHR33420:SF3">
    <property type="entry name" value="FIMBRIAL SUBUNIT ELFA"/>
    <property type="match status" value="1"/>
</dbReference>
<dbReference type="InterPro" id="IPR008966">
    <property type="entry name" value="Adhesion_dom_sf"/>
</dbReference>
<dbReference type="RefSeq" id="WP_070925856.1">
    <property type="nucleotide sequence ID" value="NZ_CANMXG010000014.1"/>
</dbReference>
<evidence type="ECO:0000313" key="6">
    <source>
        <dbReference type="EMBL" id="OHT25108.1"/>
    </source>
</evidence>
<dbReference type="GO" id="GO:0043709">
    <property type="term" value="P:cell adhesion involved in single-species biofilm formation"/>
    <property type="evidence" value="ECO:0007669"/>
    <property type="project" value="TreeGrafter"/>
</dbReference>
<comment type="caution">
    <text evidence="6">The sequence shown here is derived from an EMBL/GenBank/DDBJ whole genome shotgun (WGS) entry which is preliminary data.</text>
</comment>
<dbReference type="InterPro" id="IPR036937">
    <property type="entry name" value="Adhesion_dom_fimbrial_sf"/>
</dbReference>
<dbReference type="SUPFAM" id="SSF49401">
    <property type="entry name" value="Bacterial adhesins"/>
    <property type="match status" value="1"/>
</dbReference>
<dbReference type="Gene3D" id="2.60.40.1090">
    <property type="entry name" value="Fimbrial-type adhesion domain"/>
    <property type="match status" value="1"/>
</dbReference>
<comment type="similarity">
    <text evidence="2">Belongs to the fimbrial protein family.</text>
</comment>
<accession>A0A1S1HSP9</accession>
<dbReference type="PANTHER" id="PTHR33420">
    <property type="entry name" value="FIMBRIAL SUBUNIT ELFA-RELATED"/>
    <property type="match status" value="1"/>
</dbReference>
<dbReference type="GO" id="GO:0009289">
    <property type="term" value="C:pilus"/>
    <property type="evidence" value="ECO:0007669"/>
    <property type="project" value="UniProtKB-SubCell"/>
</dbReference>
<evidence type="ECO:0000256" key="1">
    <source>
        <dbReference type="ARBA" id="ARBA00004561"/>
    </source>
</evidence>
<protein>
    <submittedName>
        <fullName evidence="5 6">Fimbrial protein</fullName>
    </submittedName>
</protein>
<dbReference type="AlphaFoldDB" id="A0A1S1HSP9"/>
<reference evidence="5" key="2">
    <citation type="submission" date="2024-02" db="EMBL/GenBank/DDBJ databases">
        <authorList>
            <consortium name="Clinical and Environmental Microbiology Branch: Whole genome sequencing antimicrobial resistance pathogens in the healthcare setting"/>
        </authorList>
    </citation>
    <scope>NUCLEOTIDE SEQUENCE</scope>
    <source>
        <strain evidence="5">2021GO-0154</strain>
    </source>
</reference>
<dbReference type="OrthoDB" id="6465181at2"/>
<keyword evidence="7" id="KW-1185">Reference proteome</keyword>
<organism evidence="6 7">
    <name type="scientific">Providencia stuartii</name>
    <dbReference type="NCBI Taxonomy" id="588"/>
    <lineage>
        <taxon>Bacteria</taxon>
        <taxon>Pseudomonadati</taxon>
        <taxon>Pseudomonadota</taxon>
        <taxon>Gammaproteobacteria</taxon>
        <taxon>Enterobacterales</taxon>
        <taxon>Morganellaceae</taxon>
        <taxon>Providencia</taxon>
    </lineage>
</organism>
<evidence type="ECO:0000256" key="2">
    <source>
        <dbReference type="ARBA" id="ARBA00006671"/>
    </source>
</evidence>